<evidence type="ECO:0008006" key="3">
    <source>
        <dbReference type="Google" id="ProtNLM"/>
    </source>
</evidence>
<proteinExistence type="predicted"/>
<reference evidence="1 2" key="1">
    <citation type="submission" date="2021-03" db="EMBL/GenBank/DDBJ databases">
        <authorList>
            <person name="King G.J."/>
            <person name="Bancroft I."/>
            <person name="Baten A."/>
            <person name="Bloomfield J."/>
            <person name="Borpatragohain P."/>
            <person name="He Z."/>
            <person name="Irish N."/>
            <person name="Irwin J."/>
            <person name="Liu K."/>
            <person name="Mauleon R.P."/>
            <person name="Moore J."/>
            <person name="Morris R."/>
            <person name="Ostergaard L."/>
            <person name="Wang B."/>
            <person name="Wells R."/>
        </authorList>
    </citation>
    <scope>NUCLEOTIDE SEQUENCE [LARGE SCALE GENOMIC DNA]</scope>
    <source>
        <strain evidence="1">R-o-18</strain>
        <tissue evidence="1">Leaf</tissue>
    </source>
</reference>
<dbReference type="EMBL" id="JADBGQ010000005">
    <property type="protein sequence ID" value="KAG5398711.1"/>
    <property type="molecule type" value="Genomic_DNA"/>
</dbReference>
<dbReference type="InterPro" id="IPR051442">
    <property type="entry name" value="B3_domain"/>
</dbReference>
<sequence length="142" mass="15927">MAGTDLYPDAPFDPKSERNIFITLTESEIGLSNTITMSKELLEANIFIYLPRKDVTGLKQNNEPILLDVFDYDTKITTTHIIRKDGDNDFKFHGWNMVLQGKHFRKGDTIDHLAATEIRGFAARPVVESALTAEALAVSEVD</sequence>
<gene>
    <name evidence="1" type="primary">A05g509120.1_BraROA</name>
    <name evidence="1" type="ORF">IGI04_020525</name>
</gene>
<dbReference type="Proteomes" id="UP000823674">
    <property type="component" value="Chromosome A05"/>
</dbReference>
<organism evidence="1 2">
    <name type="scientific">Brassica rapa subsp. trilocularis</name>
    <dbReference type="NCBI Taxonomy" id="1813537"/>
    <lineage>
        <taxon>Eukaryota</taxon>
        <taxon>Viridiplantae</taxon>
        <taxon>Streptophyta</taxon>
        <taxon>Embryophyta</taxon>
        <taxon>Tracheophyta</taxon>
        <taxon>Spermatophyta</taxon>
        <taxon>Magnoliopsida</taxon>
        <taxon>eudicotyledons</taxon>
        <taxon>Gunneridae</taxon>
        <taxon>Pentapetalae</taxon>
        <taxon>rosids</taxon>
        <taxon>malvids</taxon>
        <taxon>Brassicales</taxon>
        <taxon>Brassicaceae</taxon>
        <taxon>Brassiceae</taxon>
        <taxon>Brassica</taxon>
    </lineage>
</organism>
<accession>A0ABQ7MLD2</accession>
<keyword evidence="2" id="KW-1185">Reference proteome</keyword>
<dbReference type="PANTHER" id="PTHR34269:SF2">
    <property type="entry name" value="BNAC03G29690D PROTEIN"/>
    <property type="match status" value="1"/>
</dbReference>
<name>A0ABQ7MLD2_BRACM</name>
<comment type="caution">
    <text evidence="1">The sequence shown here is derived from an EMBL/GenBank/DDBJ whole genome shotgun (WGS) entry which is preliminary data.</text>
</comment>
<evidence type="ECO:0000313" key="1">
    <source>
        <dbReference type="EMBL" id="KAG5398711.1"/>
    </source>
</evidence>
<protein>
    <recommendedName>
        <fullName evidence="3">TF-B3 domain-containing protein</fullName>
    </recommendedName>
</protein>
<evidence type="ECO:0000313" key="2">
    <source>
        <dbReference type="Proteomes" id="UP000823674"/>
    </source>
</evidence>
<dbReference type="PANTHER" id="PTHR34269">
    <property type="entry name" value="TRANSCRIPTION FACTOR B3-DOMAIN FAMILY-RELATED"/>
    <property type="match status" value="1"/>
</dbReference>